<dbReference type="FunFam" id="2.60.40.1500:FF:000002">
    <property type="entry name" value="Iduronidase alpha-L"/>
    <property type="match status" value="1"/>
</dbReference>
<evidence type="ECO:0000256" key="5">
    <source>
        <dbReference type="SAM" id="SignalP"/>
    </source>
</evidence>
<evidence type="ECO:0000256" key="2">
    <source>
        <dbReference type="ARBA" id="ARBA00022801"/>
    </source>
</evidence>
<dbReference type="GO" id="GO:0003940">
    <property type="term" value="F:L-iduronidase activity"/>
    <property type="evidence" value="ECO:0007669"/>
    <property type="project" value="TreeGrafter"/>
</dbReference>
<proteinExistence type="inferred from homology"/>
<keyword evidence="5" id="KW-0732">Signal</keyword>
<name>A0A6P7XJ72_9AMPH</name>
<dbReference type="OrthoDB" id="15153at2759"/>
<protein>
    <submittedName>
        <fullName evidence="9">Alpha-L-iduronidase isoform X1</fullName>
    </submittedName>
</protein>
<comment type="similarity">
    <text evidence="1">Belongs to the glycosyl hydrolase 39 family.</text>
</comment>
<feature type="active site" description="Proton donor" evidence="4">
    <location>
        <position position="175"/>
    </location>
</feature>
<feature type="domain" description="Alpha-L-iduronidase C-terminal" evidence="7">
    <location>
        <begin position="545"/>
        <end position="633"/>
    </location>
</feature>
<evidence type="ECO:0000256" key="4">
    <source>
        <dbReference type="PIRSR" id="PIRSR600514-1"/>
    </source>
</evidence>
<feature type="signal peptide" evidence="5">
    <location>
        <begin position="1"/>
        <end position="22"/>
    </location>
</feature>
<dbReference type="SUPFAM" id="SSF51011">
    <property type="entry name" value="Glycosyl hydrolase domain"/>
    <property type="match status" value="1"/>
</dbReference>
<dbReference type="CTD" id="3425"/>
<dbReference type="Gene3D" id="2.60.40.1500">
    <property type="entry name" value="Glycosyl hydrolase domain, family 39"/>
    <property type="match status" value="1"/>
</dbReference>
<dbReference type="PANTHER" id="PTHR12631:SF8">
    <property type="entry name" value="ALPHA-L-IDURONIDASE"/>
    <property type="match status" value="1"/>
</dbReference>
<dbReference type="InterPro" id="IPR013783">
    <property type="entry name" value="Ig-like_fold"/>
</dbReference>
<dbReference type="PANTHER" id="PTHR12631">
    <property type="entry name" value="ALPHA-L-IDURONIDASE"/>
    <property type="match status" value="1"/>
</dbReference>
<dbReference type="Proteomes" id="UP000515156">
    <property type="component" value="Chromosome 2"/>
</dbReference>
<accession>A0A6P7XJ72</accession>
<dbReference type="PROSITE" id="PS01027">
    <property type="entry name" value="GLYCOSYL_HYDROL_F39"/>
    <property type="match status" value="1"/>
</dbReference>
<dbReference type="Pfam" id="PF01229">
    <property type="entry name" value="Glyco_hydro_39"/>
    <property type="match status" value="1"/>
</dbReference>
<dbReference type="KEGG" id="muo:115463731"/>
<evidence type="ECO:0000256" key="3">
    <source>
        <dbReference type="ARBA" id="ARBA00023295"/>
    </source>
</evidence>
<dbReference type="FunFam" id="3.20.20.80:FF:000059">
    <property type="entry name" value="Alpha-L-iduronidase"/>
    <property type="match status" value="1"/>
</dbReference>
<dbReference type="GO" id="GO:0005975">
    <property type="term" value="P:carbohydrate metabolic process"/>
    <property type="evidence" value="ECO:0007669"/>
    <property type="project" value="InterPro"/>
</dbReference>
<evidence type="ECO:0000259" key="6">
    <source>
        <dbReference type="Pfam" id="PF01229"/>
    </source>
</evidence>
<dbReference type="FunCoup" id="A0A6P7XJ72">
    <property type="interactions" value="257"/>
</dbReference>
<dbReference type="FunFam" id="2.60.40.10:FF:002085">
    <property type="entry name" value="Iduronidase, alpha-L"/>
    <property type="match status" value="1"/>
</dbReference>
<dbReference type="InParanoid" id="A0A6P7XJ72"/>
<gene>
    <name evidence="9" type="primary">IDUA</name>
</gene>
<reference evidence="9" key="1">
    <citation type="submission" date="2025-08" db="UniProtKB">
        <authorList>
            <consortium name="RefSeq"/>
        </authorList>
    </citation>
    <scope>IDENTIFICATION</scope>
</reference>
<dbReference type="Gene3D" id="3.20.20.80">
    <property type="entry name" value="Glycosidases"/>
    <property type="match status" value="1"/>
</dbReference>
<keyword evidence="8" id="KW-1185">Reference proteome</keyword>
<evidence type="ECO:0000313" key="8">
    <source>
        <dbReference type="Proteomes" id="UP000515156"/>
    </source>
</evidence>
<dbReference type="InterPro" id="IPR049165">
    <property type="entry name" value="GH39_as"/>
</dbReference>
<evidence type="ECO:0000256" key="1">
    <source>
        <dbReference type="ARBA" id="ARBA00008875"/>
    </source>
</evidence>
<dbReference type="InterPro" id="IPR051923">
    <property type="entry name" value="Glycosyl_Hydrolase_39"/>
</dbReference>
<sequence length="635" mass="72479">MSFLVIWSFILLLQMLQSLVFGFYIIEVDASVTKRPLQHFWKSTGFCPPLPHNRSDVFDSSKDQQLNLAYVSSVPQSGIEQIRIHWLLDLITIETQNERLHYNFTILDNFLDLLWENGLRPGFELMGSPSGYFMDFEDKMQVIAWKNLVSTIAKRYIDRYGLQHVSKWNFETWNEPDNHDFDNVSFTIQGFHNYYDACSEGLKEASSLLRFGGPGDSCRPLPKSPICWSLLSHCYNGTNFFTGEAGVRLDYVALHKKGQGSSLYILEQEVETIKEIQKRFPKFSSVPIYNDEADPLVGWSTPQIWRADVTYAAMVVKIIIQHQNLLISNASNKVNYSLLSNDNAFMSYHPHYFTQRTLAARFQMNNTKPPHVQMVRKPVLTVMGLLAFLGETQISANIYSKDEESDVDTVGVIATSHDPAQGHSSDSWQSTILIYNSDDNRTSSNISYVTVNLTNFPKHADLVYVTSYMDNNVTNPYLEWKNLGSPDFPTIKQFQQIRDAEDPVVEGPLPFPKEGKLYIKVELPVPSLFLIHVCARATAPPDQVTGVRLMPLMLGQVAVVWNDECIHSKCLKTFEVEFSEDGNIYRRINAKNIVFTLFVYSPECSSVSGFYRIRAVDYWGKPGLFSIPVKYIETP</sequence>
<dbReference type="SUPFAM" id="SSF51445">
    <property type="entry name" value="(Trans)glycosidases"/>
    <property type="match status" value="1"/>
</dbReference>
<evidence type="ECO:0000259" key="7">
    <source>
        <dbReference type="Pfam" id="PF21200"/>
    </source>
</evidence>
<dbReference type="AlphaFoldDB" id="A0A6P7XJ72"/>
<feature type="domain" description="Glycosyl hydrolases family 39 N-terminal catalytic" evidence="6">
    <location>
        <begin position="25"/>
        <end position="517"/>
    </location>
</feature>
<dbReference type="Gene3D" id="2.60.40.10">
    <property type="entry name" value="Immunoglobulins"/>
    <property type="match status" value="1"/>
</dbReference>
<keyword evidence="2" id="KW-0378">Hydrolase</keyword>
<dbReference type="RefSeq" id="XP_030050324.1">
    <property type="nucleotide sequence ID" value="XM_030194464.1"/>
</dbReference>
<dbReference type="InterPro" id="IPR049167">
    <property type="entry name" value="GH39_C"/>
</dbReference>
<keyword evidence="3" id="KW-0326">Glycosidase</keyword>
<evidence type="ECO:0000313" key="9">
    <source>
        <dbReference type="RefSeq" id="XP_030050324.1"/>
    </source>
</evidence>
<dbReference type="PRINTS" id="PR00745">
    <property type="entry name" value="GLHYDRLASE39"/>
</dbReference>
<dbReference type="InterPro" id="IPR017853">
    <property type="entry name" value="GH"/>
</dbReference>
<organism evidence="8 9">
    <name type="scientific">Microcaecilia unicolor</name>
    <dbReference type="NCBI Taxonomy" id="1415580"/>
    <lineage>
        <taxon>Eukaryota</taxon>
        <taxon>Metazoa</taxon>
        <taxon>Chordata</taxon>
        <taxon>Craniata</taxon>
        <taxon>Vertebrata</taxon>
        <taxon>Euteleostomi</taxon>
        <taxon>Amphibia</taxon>
        <taxon>Gymnophiona</taxon>
        <taxon>Siphonopidae</taxon>
        <taxon>Microcaecilia</taxon>
    </lineage>
</organism>
<feature type="chain" id="PRO_5027729442" evidence="5">
    <location>
        <begin position="23"/>
        <end position="635"/>
    </location>
</feature>
<dbReference type="GeneID" id="115463731"/>
<dbReference type="InterPro" id="IPR049166">
    <property type="entry name" value="GH39_cat"/>
</dbReference>
<dbReference type="InterPro" id="IPR000514">
    <property type="entry name" value="Glyco_hydro_39"/>
</dbReference>
<dbReference type="Pfam" id="PF21200">
    <property type="entry name" value="Glyco_hydro_39_C"/>
    <property type="match status" value="1"/>
</dbReference>